<dbReference type="InterPro" id="IPR029069">
    <property type="entry name" value="HotDog_dom_sf"/>
</dbReference>
<dbReference type="Gene3D" id="3.10.129.10">
    <property type="entry name" value="Hotdog Thioesterase"/>
    <property type="match status" value="1"/>
</dbReference>
<name>A0ABS6AUN5_9NOCA</name>
<reference evidence="3 4" key="1">
    <citation type="submission" date="2021-06" db="EMBL/GenBank/DDBJ databases">
        <title>Actinomycetes sequencing.</title>
        <authorList>
            <person name="Shan Q."/>
        </authorList>
    </citation>
    <scope>NUCLEOTIDE SEQUENCE [LARGE SCALE GENOMIC DNA]</scope>
    <source>
        <strain evidence="3 4">NEAU-G5</strain>
    </source>
</reference>
<dbReference type="EMBL" id="JAHKNI010000001">
    <property type="protein sequence ID" value="MBU3060670.1"/>
    <property type="molecule type" value="Genomic_DNA"/>
</dbReference>
<dbReference type="InterPro" id="IPR012340">
    <property type="entry name" value="NA-bd_OB-fold"/>
</dbReference>
<dbReference type="SUPFAM" id="SSF50249">
    <property type="entry name" value="Nucleic acid-binding proteins"/>
    <property type="match status" value="1"/>
</dbReference>
<dbReference type="SUPFAM" id="SSF54637">
    <property type="entry name" value="Thioesterase/thiol ester dehydrase-isomerase"/>
    <property type="match status" value="1"/>
</dbReference>
<dbReference type="Pfam" id="PF13452">
    <property type="entry name" value="FAS1_DH_region"/>
    <property type="match status" value="1"/>
</dbReference>
<dbReference type="Pfam" id="PF01796">
    <property type="entry name" value="OB_ChsH2_C"/>
    <property type="match status" value="1"/>
</dbReference>
<protein>
    <submittedName>
        <fullName evidence="3">OB-fold domain-containing protein</fullName>
    </submittedName>
</protein>
<dbReference type="RefSeq" id="WP_215915492.1">
    <property type="nucleotide sequence ID" value="NZ_JAHKNI010000001.1"/>
</dbReference>
<feature type="domain" description="ChsH2 C-terminal OB-fold" evidence="1">
    <location>
        <begin position="236"/>
        <end position="299"/>
    </location>
</feature>
<evidence type="ECO:0000259" key="1">
    <source>
        <dbReference type="Pfam" id="PF01796"/>
    </source>
</evidence>
<keyword evidence="4" id="KW-1185">Reference proteome</keyword>
<evidence type="ECO:0000259" key="2">
    <source>
        <dbReference type="Pfam" id="PF13452"/>
    </source>
</evidence>
<dbReference type="InterPro" id="IPR002878">
    <property type="entry name" value="ChsH2_C"/>
</dbReference>
<comment type="caution">
    <text evidence="3">The sequence shown here is derived from an EMBL/GenBank/DDBJ whole genome shotgun (WGS) entry which is preliminary data.</text>
</comment>
<feature type="domain" description="FAS1-like dehydratase" evidence="2">
    <location>
        <begin position="28"/>
        <end position="160"/>
    </location>
</feature>
<accession>A0ABS6AUN5</accession>
<proteinExistence type="predicted"/>
<evidence type="ECO:0000313" key="4">
    <source>
        <dbReference type="Proteomes" id="UP000733379"/>
    </source>
</evidence>
<gene>
    <name evidence="3" type="ORF">KO481_03930</name>
</gene>
<dbReference type="PANTHER" id="PTHR42993:SF1">
    <property type="entry name" value="MAOC-LIKE DEHYDRATASE DOMAIN-CONTAINING PROTEIN"/>
    <property type="match status" value="1"/>
</dbReference>
<dbReference type="Proteomes" id="UP000733379">
    <property type="component" value="Unassembled WGS sequence"/>
</dbReference>
<dbReference type="InterPro" id="IPR039569">
    <property type="entry name" value="FAS1-like_DH_region"/>
</dbReference>
<organism evidence="3 4">
    <name type="scientific">Nocardia albiluteola</name>
    <dbReference type="NCBI Taxonomy" id="2842303"/>
    <lineage>
        <taxon>Bacteria</taxon>
        <taxon>Bacillati</taxon>
        <taxon>Actinomycetota</taxon>
        <taxon>Actinomycetes</taxon>
        <taxon>Mycobacteriales</taxon>
        <taxon>Nocardiaceae</taxon>
        <taxon>Nocardia</taxon>
    </lineage>
</organism>
<sequence length="314" mass="34735">MPETISADEIVAAGERILAKGECAPRHGRDPVNQPMINNWVEAIGDANPIYVDEDAARAAGHPGIVAPPAMAQVWTMPGLHGARPSDDPMNEVNDLLDAAGYTSVVATNCEQTYHRYLRLGEKPYARTRLKDLTGPKRTALGEGWFATYLLTWYVGDEPVTEMSFRMLKFAPGTGKPAAPQDDLSKRVRPIVSKDTEFFWEGTKLGELRIQRLPDGTLRHPPIPALWQDKAKDTDYVVASGRGTVFSYVVHHAPKVPGRTLPFVVALVELEEGVRVLGELRGVEPDQVRVDMPVEVAFEKLDDDSTVPYWKAVR</sequence>
<dbReference type="PANTHER" id="PTHR42993">
    <property type="entry name" value="MAOC-LIKE DEHYDRATASE DOMAIN-CONTAINING PROTEIN"/>
    <property type="match status" value="1"/>
</dbReference>
<dbReference type="CDD" id="cd03441">
    <property type="entry name" value="R_hydratase_like"/>
    <property type="match status" value="1"/>
</dbReference>
<evidence type="ECO:0000313" key="3">
    <source>
        <dbReference type="EMBL" id="MBU3060670.1"/>
    </source>
</evidence>